<dbReference type="EMBL" id="CM003379">
    <property type="protein sequence ID" value="KOM52189.1"/>
    <property type="molecule type" value="Genomic_DNA"/>
</dbReference>
<evidence type="ECO:0000256" key="1">
    <source>
        <dbReference type="SAM" id="MobiDB-lite"/>
    </source>
</evidence>
<feature type="region of interest" description="Disordered" evidence="1">
    <location>
        <begin position="169"/>
        <end position="208"/>
    </location>
</feature>
<accession>A0A0L9VC01</accession>
<feature type="compositionally biased region" description="Basic and acidic residues" evidence="1">
    <location>
        <begin position="8"/>
        <end position="21"/>
    </location>
</feature>
<organism evidence="2 3">
    <name type="scientific">Phaseolus angularis</name>
    <name type="common">Azuki bean</name>
    <name type="synonym">Vigna angularis</name>
    <dbReference type="NCBI Taxonomy" id="3914"/>
    <lineage>
        <taxon>Eukaryota</taxon>
        <taxon>Viridiplantae</taxon>
        <taxon>Streptophyta</taxon>
        <taxon>Embryophyta</taxon>
        <taxon>Tracheophyta</taxon>
        <taxon>Spermatophyta</taxon>
        <taxon>Magnoliopsida</taxon>
        <taxon>eudicotyledons</taxon>
        <taxon>Gunneridae</taxon>
        <taxon>Pentapetalae</taxon>
        <taxon>rosids</taxon>
        <taxon>fabids</taxon>
        <taxon>Fabales</taxon>
        <taxon>Fabaceae</taxon>
        <taxon>Papilionoideae</taxon>
        <taxon>50 kb inversion clade</taxon>
        <taxon>NPAAA clade</taxon>
        <taxon>indigoferoid/millettioid clade</taxon>
        <taxon>Phaseoleae</taxon>
        <taxon>Vigna</taxon>
    </lineage>
</organism>
<evidence type="ECO:0000313" key="3">
    <source>
        <dbReference type="Proteomes" id="UP000053144"/>
    </source>
</evidence>
<protein>
    <submittedName>
        <fullName evidence="2">Uncharacterized protein</fullName>
    </submittedName>
</protein>
<feature type="region of interest" description="Disordered" evidence="1">
    <location>
        <begin position="91"/>
        <end position="127"/>
    </location>
</feature>
<feature type="region of interest" description="Disordered" evidence="1">
    <location>
        <begin position="1"/>
        <end position="21"/>
    </location>
</feature>
<dbReference type="Gramene" id="KOM52189">
    <property type="protein sequence ID" value="KOM52189"/>
    <property type="gene ID" value="LR48_Vigan09g084800"/>
</dbReference>
<name>A0A0L9VC01_PHAAN</name>
<dbReference type="Proteomes" id="UP000053144">
    <property type="component" value="Chromosome 9"/>
</dbReference>
<sequence length="208" mass="23090">MEELDEQWNERMEEIEKPEKEKRRVITIPNLPPRGENALAPTLGTLIPVIGASGFTAAVTTGGTIVVVASFGGYWNDLKEELKYQMVGMQKSQPVNKNEKSQPECRKSCAERTSNMEHSRSKEKSVTAGEMAAESYIPFLEKSGERKWLEEAGRGRAAGWNGLLCPAKQSREQGESTGTLSWRHGSARQLLQAKRKPTGGRECHVNFG</sequence>
<gene>
    <name evidence="2" type="ORF">LR48_Vigan09g084800</name>
</gene>
<feature type="compositionally biased region" description="Basic and acidic residues" evidence="1">
    <location>
        <begin position="97"/>
        <end position="125"/>
    </location>
</feature>
<feature type="compositionally biased region" description="Basic and acidic residues" evidence="1">
    <location>
        <begin position="199"/>
        <end position="208"/>
    </location>
</feature>
<reference evidence="3" key="1">
    <citation type="journal article" date="2015" name="Proc. Natl. Acad. Sci. U.S.A.">
        <title>Genome sequencing of adzuki bean (Vigna angularis) provides insight into high starch and low fat accumulation and domestication.</title>
        <authorList>
            <person name="Yang K."/>
            <person name="Tian Z."/>
            <person name="Chen C."/>
            <person name="Luo L."/>
            <person name="Zhao B."/>
            <person name="Wang Z."/>
            <person name="Yu L."/>
            <person name="Li Y."/>
            <person name="Sun Y."/>
            <person name="Li W."/>
            <person name="Chen Y."/>
            <person name="Li Y."/>
            <person name="Zhang Y."/>
            <person name="Ai D."/>
            <person name="Zhao J."/>
            <person name="Shang C."/>
            <person name="Ma Y."/>
            <person name="Wu B."/>
            <person name="Wang M."/>
            <person name="Gao L."/>
            <person name="Sun D."/>
            <person name="Zhang P."/>
            <person name="Guo F."/>
            <person name="Wang W."/>
            <person name="Li Y."/>
            <person name="Wang J."/>
            <person name="Varshney R.K."/>
            <person name="Wang J."/>
            <person name="Ling H.Q."/>
            <person name="Wan P."/>
        </authorList>
    </citation>
    <scope>NUCLEOTIDE SEQUENCE</scope>
    <source>
        <strain evidence="3">cv. Jingnong 6</strain>
    </source>
</reference>
<proteinExistence type="predicted"/>
<evidence type="ECO:0000313" key="2">
    <source>
        <dbReference type="EMBL" id="KOM52189.1"/>
    </source>
</evidence>
<dbReference type="AlphaFoldDB" id="A0A0L9VC01"/>